<evidence type="ECO:0000256" key="1">
    <source>
        <dbReference type="SAM" id="MobiDB-lite"/>
    </source>
</evidence>
<sequence>MHESKATTEMQGAKGSQGTAQQQQRINEQQYVSGHGICSSHEFGLELVVREVGREQQACCFSHELDCGSMDLQVIQLDRVERRQMPPRRGRGRTTRQAAVESRAPGSDEDVEQSVPLRHRAGQVEVEVDNLTR</sequence>
<gene>
    <name evidence="2" type="ORF">F511_19377</name>
</gene>
<reference evidence="2 3" key="1">
    <citation type="journal article" date="2015" name="Proc. Natl. Acad. Sci. U.S.A.">
        <title>The resurrection genome of Boea hygrometrica: A blueprint for survival of dehydration.</title>
        <authorList>
            <person name="Xiao L."/>
            <person name="Yang G."/>
            <person name="Zhang L."/>
            <person name="Yang X."/>
            <person name="Zhao S."/>
            <person name="Ji Z."/>
            <person name="Zhou Q."/>
            <person name="Hu M."/>
            <person name="Wang Y."/>
            <person name="Chen M."/>
            <person name="Xu Y."/>
            <person name="Jin H."/>
            <person name="Xiao X."/>
            <person name="Hu G."/>
            <person name="Bao F."/>
            <person name="Hu Y."/>
            <person name="Wan P."/>
            <person name="Li L."/>
            <person name="Deng X."/>
            <person name="Kuang T."/>
            <person name="Xiang C."/>
            <person name="Zhu J.K."/>
            <person name="Oliver M.J."/>
            <person name="He Y."/>
        </authorList>
    </citation>
    <scope>NUCLEOTIDE SEQUENCE [LARGE SCALE GENOMIC DNA]</scope>
    <source>
        <strain evidence="3">cv. XS01</strain>
    </source>
</reference>
<proteinExistence type="predicted"/>
<evidence type="ECO:0000313" key="3">
    <source>
        <dbReference type="Proteomes" id="UP000250235"/>
    </source>
</evidence>
<dbReference type="Proteomes" id="UP000250235">
    <property type="component" value="Unassembled WGS sequence"/>
</dbReference>
<organism evidence="2 3">
    <name type="scientific">Dorcoceras hygrometricum</name>
    <dbReference type="NCBI Taxonomy" id="472368"/>
    <lineage>
        <taxon>Eukaryota</taxon>
        <taxon>Viridiplantae</taxon>
        <taxon>Streptophyta</taxon>
        <taxon>Embryophyta</taxon>
        <taxon>Tracheophyta</taxon>
        <taxon>Spermatophyta</taxon>
        <taxon>Magnoliopsida</taxon>
        <taxon>eudicotyledons</taxon>
        <taxon>Gunneridae</taxon>
        <taxon>Pentapetalae</taxon>
        <taxon>asterids</taxon>
        <taxon>lamiids</taxon>
        <taxon>Lamiales</taxon>
        <taxon>Gesneriaceae</taxon>
        <taxon>Didymocarpoideae</taxon>
        <taxon>Trichosporeae</taxon>
        <taxon>Loxocarpinae</taxon>
        <taxon>Dorcoceras</taxon>
    </lineage>
</organism>
<evidence type="ECO:0000313" key="2">
    <source>
        <dbReference type="EMBL" id="KZV32156.1"/>
    </source>
</evidence>
<dbReference type="EMBL" id="KV006922">
    <property type="protein sequence ID" value="KZV32156.1"/>
    <property type="molecule type" value="Genomic_DNA"/>
</dbReference>
<feature type="compositionally biased region" description="Basic residues" evidence="1">
    <location>
        <begin position="85"/>
        <end position="94"/>
    </location>
</feature>
<keyword evidence="3" id="KW-1185">Reference proteome</keyword>
<accession>A0A2Z7BJM8</accession>
<protein>
    <submittedName>
        <fullName evidence="2">Squamosa promoter binding protein</fullName>
    </submittedName>
</protein>
<dbReference type="AlphaFoldDB" id="A0A2Z7BJM8"/>
<feature type="region of interest" description="Disordered" evidence="1">
    <location>
        <begin position="80"/>
        <end position="133"/>
    </location>
</feature>
<feature type="region of interest" description="Disordered" evidence="1">
    <location>
        <begin position="1"/>
        <end position="28"/>
    </location>
</feature>
<feature type="compositionally biased region" description="Polar residues" evidence="1">
    <location>
        <begin position="7"/>
        <end position="28"/>
    </location>
</feature>
<name>A0A2Z7BJM8_9LAMI</name>